<dbReference type="Proteomes" id="UP000321204">
    <property type="component" value="Chromosome"/>
</dbReference>
<evidence type="ECO:0008006" key="4">
    <source>
        <dbReference type="Google" id="ProtNLM"/>
    </source>
</evidence>
<protein>
    <recommendedName>
        <fullName evidence="4">DUF3592 domain-containing protein</fullName>
    </recommendedName>
</protein>
<dbReference type="OrthoDB" id="954326at2"/>
<evidence type="ECO:0000313" key="2">
    <source>
        <dbReference type="EMBL" id="QEC56427.1"/>
    </source>
</evidence>
<sequence>MFQNLTKRQKNFFGYSILILFLAIGIFIAYLKVNSLKNHTAFTIGQIYDVTTSSKSPEVFVRYHYVVGQKQYDADHSLPATYKSEHFQPLNNLLLNKSFPVAYDGTSCDNSEMLVAEQQYKAFNVARPDSLKELFRLYDSIAKRQ</sequence>
<feature type="transmembrane region" description="Helical" evidence="1">
    <location>
        <begin position="12"/>
        <end position="31"/>
    </location>
</feature>
<accession>A0A5B8UIC6</accession>
<dbReference type="AlphaFoldDB" id="A0A5B8UIC6"/>
<gene>
    <name evidence="2" type="ORF">FSB75_11160</name>
</gene>
<keyword evidence="1" id="KW-0812">Transmembrane</keyword>
<organism evidence="2 3">
    <name type="scientific">Flavisolibacter ginsenosidimutans</name>
    <dbReference type="NCBI Taxonomy" id="661481"/>
    <lineage>
        <taxon>Bacteria</taxon>
        <taxon>Pseudomonadati</taxon>
        <taxon>Bacteroidota</taxon>
        <taxon>Chitinophagia</taxon>
        <taxon>Chitinophagales</taxon>
        <taxon>Chitinophagaceae</taxon>
        <taxon>Flavisolibacter</taxon>
    </lineage>
</organism>
<proteinExistence type="predicted"/>
<evidence type="ECO:0000256" key="1">
    <source>
        <dbReference type="SAM" id="Phobius"/>
    </source>
</evidence>
<keyword evidence="1" id="KW-1133">Transmembrane helix</keyword>
<keyword evidence="3" id="KW-1185">Reference proteome</keyword>
<keyword evidence="1" id="KW-0472">Membrane</keyword>
<dbReference type="EMBL" id="CP042433">
    <property type="protein sequence ID" value="QEC56427.1"/>
    <property type="molecule type" value="Genomic_DNA"/>
</dbReference>
<dbReference type="KEGG" id="fgg:FSB75_11160"/>
<name>A0A5B8UIC6_9BACT</name>
<dbReference type="RefSeq" id="WP_146787111.1">
    <property type="nucleotide sequence ID" value="NZ_BAABIO010000001.1"/>
</dbReference>
<reference evidence="2 3" key="1">
    <citation type="journal article" date="2015" name="Int. J. Syst. Evol. Microbiol.">
        <title>Flavisolibacter ginsenosidimutans sp. nov., with ginsenoside-converting activity isolated from soil used for cultivating ginseng.</title>
        <authorList>
            <person name="Zhao Y."/>
            <person name="Liu Q."/>
            <person name="Kang M.S."/>
            <person name="Jin F."/>
            <person name="Yu H."/>
            <person name="Im W.T."/>
        </authorList>
    </citation>
    <scope>NUCLEOTIDE SEQUENCE [LARGE SCALE GENOMIC DNA]</scope>
    <source>
        <strain evidence="2 3">Gsoil 636</strain>
    </source>
</reference>
<evidence type="ECO:0000313" key="3">
    <source>
        <dbReference type="Proteomes" id="UP000321204"/>
    </source>
</evidence>